<keyword evidence="1" id="KW-0812">Transmembrane</keyword>
<keyword evidence="1" id="KW-1133">Transmembrane helix</keyword>
<keyword evidence="4" id="KW-1185">Reference proteome</keyword>
<gene>
    <name evidence="3" type="ORF">HF690_04540</name>
</gene>
<dbReference type="GO" id="GO:0005737">
    <property type="term" value="C:cytoplasm"/>
    <property type="evidence" value="ECO:0007669"/>
    <property type="project" value="TreeGrafter"/>
</dbReference>
<protein>
    <submittedName>
        <fullName evidence="3">GTP-binding protein HSR1</fullName>
    </submittedName>
</protein>
<feature type="domain" description="G" evidence="2">
    <location>
        <begin position="120"/>
        <end position="230"/>
    </location>
</feature>
<dbReference type="AlphaFoldDB" id="A0A846ZKA6"/>
<comment type="caution">
    <text evidence="3">The sequence shown here is derived from an EMBL/GenBank/DDBJ whole genome shotgun (WGS) entry which is preliminary data.</text>
</comment>
<dbReference type="GO" id="GO:0002098">
    <property type="term" value="P:tRNA wobble uridine modification"/>
    <property type="evidence" value="ECO:0007669"/>
    <property type="project" value="TreeGrafter"/>
</dbReference>
<dbReference type="Pfam" id="PF01926">
    <property type="entry name" value="MMR_HSR1"/>
    <property type="match status" value="1"/>
</dbReference>
<dbReference type="Proteomes" id="UP000541636">
    <property type="component" value="Unassembled WGS sequence"/>
</dbReference>
<organism evidence="3 4">
    <name type="scientific">Oleiagrimonas citrea</name>
    <dbReference type="NCBI Taxonomy" id="1665687"/>
    <lineage>
        <taxon>Bacteria</taxon>
        <taxon>Pseudomonadati</taxon>
        <taxon>Pseudomonadota</taxon>
        <taxon>Gammaproteobacteria</taxon>
        <taxon>Lysobacterales</taxon>
        <taxon>Rhodanobacteraceae</taxon>
        <taxon>Oleiagrimonas</taxon>
    </lineage>
</organism>
<proteinExistence type="predicted"/>
<reference evidence="3 4" key="1">
    <citation type="journal article" date="2017" name="Int. J. Syst. Evol. Microbiol.">
        <title>Oleiagrimonas citrea sp. nov., a marine bacterium isolated from tidal flat sediment and emended description of the genus Oleiagrimonas Fang et al. 2015 and Oleiagrimonas soli.</title>
        <authorList>
            <person name="Yang S.H."/>
            <person name="Seo H.S."/>
            <person name="Seong C.N."/>
            <person name="Kwon K.K."/>
        </authorList>
    </citation>
    <scope>NUCLEOTIDE SEQUENCE [LARGE SCALE GENOMIC DNA]</scope>
    <source>
        <strain evidence="3 4">MEBiC09124</strain>
    </source>
</reference>
<accession>A0A846ZKA6</accession>
<dbReference type="GO" id="GO:0030488">
    <property type="term" value="P:tRNA methylation"/>
    <property type="evidence" value="ECO:0007669"/>
    <property type="project" value="TreeGrafter"/>
</dbReference>
<feature type="transmembrane region" description="Helical" evidence="1">
    <location>
        <begin position="41"/>
        <end position="65"/>
    </location>
</feature>
<dbReference type="RefSeq" id="WP_168608613.1">
    <property type="nucleotide sequence ID" value="NZ_JAAZQD010000002.1"/>
</dbReference>
<name>A0A846ZKA6_9GAMM</name>
<evidence type="ECO:0000313" key="4">
    <source>
        <dbReference type="Proteomes" id="UP000541636"/>
    </source>
</evidence>
<dbReference type="PANTHER" id="PTHR42714:SF6">
    <property type="entry name" value="TRANSLATION INITIATION FACTOR IF-2"/>
    <property type="match status" value="1"/>
</dbReference>
<evidence type="ECO:0000259" key="2">
    <source>
        <dbReference type="Pfam" id="PF01926"/>
    </source>
</evidence>
<dbReference type="InterPro" id="IPR027417">
    <property type="entry name" value="P-loop_NTPase"/>
</dbReference>
<dbReference type="PANTHER" id="PTHR42714">
    <property type="entry name" value="TRNA MODIFICATION GTPASE GTPBP3"/>
    <property type="match status" value="1"/>
</dbReference>
<dbReference type="SUPFAM" id="SSF52540">
    <property type="entry name" value="P-loop containing nucleoside triphosphate hydrolases"/>
    <property type="match status" value="1"/>
</dbReference>
<evidence type="ECO:0000313" key="3">
    <source>
        <dbReference type="EMBL" id="NKZ38222.1"/>
    </source>
</evidence>
<evidence type="ECO:0000256" key="1">
    <source>
        <dbReference type="SAM" id="Phobius"/>
    </source>
</evidence>
<dbReference type="InterPro" id="IPR006073">
    <property type="entry name" value="GTP-bd"/>
</dbReference>
<sequence>MNRRFRLLLAALASAALLWLLLAAAERALLLAQRFLALPPWLQWTLGVALALFAVAATLIAWNLLRPRRRPRRSRTVEAPTREHLDARLDRLETDGAGTESLRAELRDLDARGASGRFYVAVFGEISTGKSSLIAALAPNAALATDVRGGTTRSVRHVDTVLADGSRVTLADVPGTRETSGELRETMARDEALRAHVVIYLTDGDLNRSQGEELAWLADFGKPLLLALNKTDRLSREEREQVLASLRRRAPQADAVVAIRAGGSERFERRLVDGGSEIVERRAPVDVDELVQTLEHLLHRSAQHLEPARERAVLARVDRDVHEAEAALRGRQAEDAVHRYARRAVIGAMAAVAPGSDLIIQGALATGLVRELCRIHDVAVSDVQIEAFLKRTRMTVRTSASLVLAIAGNALKAFPGLGTLGGGVLHAFAYALIFDSLGKALAATLAERHALDANAADARLKQWLGETGNARLKRLAKLTVDAARSDNDANE</sequence>
<keyword evidence="1" id="KW-0472">Membrane</keyword>
<dbReference type="EMBL" id="JAAZQD010000002">
    <property type="protein sequence ID" value="NKZ38222.1"/>
    <property type="molecule type" value="Genomic_DNA"/>
</dbReference>
<dbReference type="Gene3D" id="3.40.50.300">
    <property type="entry name" value="P-loop containing nucleotide triphosphate hydrolases"/>
    <property type="match status" value="1"/>
</dbReference>
<dbReference type="GO" id="GO:0005525">
    <property type="term" value="F:GTP binding"/>
    <property type="evidence" value="ECO:0007669"/>
    <property type="project" value="InterPro"/>
</dbReference>